<evidence type="ECO:0000313" key="3">
    <source>
        <dbReference type="Proteomes" id="UP000053927"/>
    </source>
</evidence>
<accession>R7S0C7</accession>
<dbReference type="EMBL" id="JH687400">
    <property type="protein sequence ID" value="EIM80017.1"/>
    <property type="molecule type" value="Genomic_DNA"/>
</dbReference>
<organism evidence="2 3">
    <name type="scientific">Stereum hirsutum (strain FP-91666)</name>
    <name type="common">White-rot fungus</name>
    <dbReference type="NCBI Taxonomy" id="721885"/>
    <lineage>
        <taxon>Eukaryota</taxon>
        <taxon>Fungi</taxon>
        <taxon>Dikarya</taxon>
        <taxon>Basidiomycota</taxon>
        <taxon>Agaricomycotina</taxon>
        <taxon>Agaricomycetes</taxon>
        <taxon>Russulales</taxon>
        <taxon>Stereaceae</taxon>
        <taxon>Stereum</taxon>
    </lineage>
</organism>
<dbReference type="AlphaFoldDB" id="R7S0C7"/>
<reference evidence="3" key="1">
    <citation type="journal article" date="2012" name="Science">
        <title>The Paleozoic origin of enzymatic lignin decomposition reconstructed from 31 fungal genomes.</title>
        <authorList>
            <person name="Floudas D."/>
            <person name="Binder M."/>
            <person name="Riley R."/>
            <person name="Barry K."/>
            <person name="Blanchette R.A."/>
            <person name="Henrissat B."/>
            <person name="Martinez A.T."/>
            <person name="Otillar R."/>
            <person name="Spatafora J.W."/>
            <person name="Yadav J.S."/>
            <person name="Aerts A."/>
            <person name="Benoit I."/>
            <person name="Boyd A."/>
            <person name="Carlson A."/>
            <person name="Copeland A."/>
            <person name="Coutinho P.M."/>
            <person name="de Vries R.P."/>
            <person name="Ferreira P."/>
            <person name="Findley K."/>
            <person name="Foster B."/>
            <person name="Gaskell J."/>
            <person name="Glotzer D."/>
            <person name="Gorecki P."/>
            <person name="Heitman J."/>
            <person name="Hesse C."/>
            <person name="Hori C."/>
            <person name="Igarashi K."/>
            <person name="Jurgens J.A."/>
            <person name="Kallen N."/>
            <person name="Kersten P."/>
            <person name="Kohler A."/>
            <person name="Kuees U."/>
            <person name="Kumar T.K.A."/>
            <person name="Kuo A."/>
            <person name="LaButti K."/>
            <person name="Larrondo L.F."/>
            <person name="Lindquist E."/>
            <person name="Ling A."/>
            <person name="Lombard V."/>
            <person name="Lucas S."/>
            <person name="Lundell T."/>
            <person name="Martin R."/>
            <person name="McLaughlin D.J."/>
            <person name="Morgenstern I."/>
            <person name="Morin E."/>
            <person name="Murat C."/>
            <person name="Nagy L.G."/>
            <person name="Nolan M."/>
            <person name="Ohm R.A."/>
            <person name="Patyshakuliyeva A."/>
            <person name="Rokas A."/>
            <person name="Ruiz-Duenas F.J."/>
            <person name="Sabat G."/>
            <person name="Salamov A."/>
            <person name="Samejima M."/>
            <person name="Schmutz J."/>
            <person name="Slot J.C."/>
            <person name="St John F."/>
            <person name="Stenlid J."/>
            <person name="Sun H."/>
            <person name="Sun S."/>
            <person name="Syed K."/>
            <person name="Tsang A."/>
            <person name="Wiebenga A."/>
            <person name="Young D."/>
            <person name="Pisabarro A."/>
            <person name="Eastwood D.C."/>
            <person name="Martin F."/>
            <person name="Cullen D."/>
            <person name="Grigoriev I.V."/>
            <person name="Hibbett D.S."/>
        </authorList>
    </citation>
    <scope>NUCLEOTIDE SEQUENCE [LARGE SCALE GENOMIC DNA]</scope>
    <source>
        <strain evidence="3">FP-91666</strain>
    </source>
</reference>
<proteinExistence type="predicted"/>
<dbReference type="KEGG" id="shs:STEHIDRAFT_116203"/>
<keyword evidence="3" id="KW-1185">Reference proteome</keyword>
<sequence>MAGKARQGADRADEGVGGYGLHLERAERKQHRVEATLSSRKTGGDVNRLALGDVARFSARNGFDDRRGIPRKEMLEMRCDKLGHSPQIREQKAYRRQNENGPRTMLGQRQKHRSPRYHVLDELDQESFYVRNWAEIPDFLQCVEDTKRKE</sequence>
<evidence type="ECO:0000313" key="2">
    <source>
        <dbReference type="EMBL" id="EIM80017.1"/>
    </source>
</evidence>
<feature type="region of interest" description="Disordered" evidence="1">
    <location>
        <begin position="1"/>
        <end position="45"/>
    </location>
</feature>
<gene>
    <name evidence="2" type="ORF">STEHIDRAFT_116203</name>
</gene>
<name>R7S0C7_STEHR</name>
<dbReference type="Proteomes" id="UP000053927">
    <property type="component" value="Unassembled WGS sequence"/>
</dbReference>
<dbReference type="GeneID" id="18795863"/>
<protein>
    <submittedName>
        <fullName evidence="2">Uncharacterized protein</fullName>
    </submittedName>
</protein>
<dbReference type="RefSeq" id="XP_007310999.1">
    <property type="nucleotide sequence ID" value="XM_007310937.1"/>
</dbReference>
<feature type="region of interest" description="Disordered" evidence="1">
    <location>
        <begin position="90"/>
        <end position="114"/>
    </location>
</feature>
<evidence type="ECO:0000256" key="1">
    <source>
        <dbReference type="SAM" id="MobiDB-lite"/>
    </source>
</evidence>